<sequence length="240" mass="27684">MNVITKKSTVREILKKCFIHYHQDGLHKLITEIHDAILSHKVTFPNLEFCAETVFETLPENQHLPFCDAIHRLKTEGGNVLLGKILQKRLPFDYTQSIEKATEYIADADIWYVCDIIGERVYGYALLHEPQRTIQEIKRLSKHKTNWVLRALGAGTHYAIKKGLEKSHVKNMFTILLSFANAKDKEVRQGIGWAAKTTAKFHPDIIALYSADIKHPENTAYWFRKKIEIGLNRNAYAKKN</sequence>
<name>A0A2T6BQS2_9FLAO</name>
<dbReference type="PANTHER" id="PTHR34070:SF1">
    <property type="entry name" value="DNA ALKYLATION REPAIR PROTEIN"/>
    <property type="match status" value="1"/>
</dbReference>
<reference evidence="1 2" key="1">
    <citation type="submission" date="2018-04" db="EMBL/GenBank/DDBJ databases">
        <title>Genomic Encyclopedia of Archaeal and Bacterial Type Strains, Phase II (KMG-II): from individual species to whole genera.</title>
        <authorList>
            <person name="Goeker M."/>
        </authorList>
    </citation>
    <scope>NUCLEOTIDE SEQUENCE [LARGE SCALE GENOMIC DNA]</scope>
    <source>
        <strain evidence="1 2">DSM 25731</strain>
    </source>
</reference>
<evidence type="ECO:0000313" key="2">
    <source>
        <dbReference type="Proteomes" id="UP000244090"/>
    </source>
</evidence>
<organism evidence="1 2">
    <name type="scientific">Kordia periserrulae</name>
    <dbReference type="NCBI Taxonomy" id="701523"/>
    <lineage>
        <taxon>Bacteria</taxon>
        <taxon>Pseudomonadati</taxon>
        <taxon>Bacteroidota</taxon>
        <taxon>Flavobacteriia</taxon>
        <taxon>Flavobacteriales</taxon>
        <taxon>Flavobacteriaceae</taxon>
        <taxon>Kordia</taxon>
    </lineage>
</organism>
<dbReference type="RefSeq" id="WP_108116828.1">
    <property type="nucleotide sequence ID" value="NZ_QBKT01000014.1"/>
</dbReference>
<dbReference type="AlphaFoldDB" id="A0A2T6BQS2"/>
<dbReference type="Proteomes" id="UP000244090">
    <property type="component" value="Unassembled WGS sequence"/>
</dbReference>
<keyword evidence="2" id="KW-1185">Reference proteome</keyword>
<dbReference type="Pfam" id="PF08713">
    <property type="entry name" value="DNA_alkylation"/>
    <property type="match status" value="1"/>
</dbReference>
<accession>A0A2T6BQS2</accession>
<comment type="caution">
    <text evidence="1">The sequence shown here is derived from an EMBL/GenBank/DDBJ whole genome shotgun (WGS) entry which is preliminary data.</text>
</comment>
<evidence type="ECO:0000313" key="1">
    <source>
        <dbReference type="EMBL" id="PTX58394.1"/>
    </source>
</evidence>
<dbReference type="InterPro" id="IPR016024">
    <property type="entry name" value="ARM-type_fold"/>
</dbReference>
<gene>
    <name evidence="1" type="ORF">C8N46_11439</name>
</gene>
<dbReference type="Gene3D" id="1.25.10.90">
    <property type="match status" value="1"/>
</dbReference>
<dbReference type="SUPFAM" id="SSF48371">
    <property type="entry name" value="ARM repeat"/>
    <property type="match status" value="1"/>
</dbReference>
<proteinExistence type="predicted"/>
<dbReference type="EMBL" id="QBKT01000014">
    <property type="protein sequence ID" value="PTX58394.1"/>
    <property type="molecule type" value="Genomic_DNA"/>
</dbReference>
<protein>
    <submittedName>
        <fullName evidence="1">DNA alkylation repair enzyme</fullName>
    </submittedName>
</protein>
<dbReference type="InterPro" id="IPR014825">
    <property type="entry name" value="DNA_alkylation"/>
</dbReference>
<dbReference type="PANTHER" id="PTHR34070">
    <property type="entry name" value="ARMADILLO-TYPE FOLD"/>
    <property type="match status" value="1"/>
</dbReference>
<dbReference type="OrthoDB" id="1424326at2"/>